<protein>
    <recommendedName>
        <fullName evidence="2">TadE-like domain-containing protein</fullName>
    </recommendedName>
</protein>
<gene>
    <name evidence="3" type="ordered locus">SCATT_38640</name>
</gene>
<dbReference type="PATRIC" id="fig|1003195.11.peg.5328"/>
<keyword evidence="4" id="KW-1185">Reference proteome</keyword>
<evidence type="ECO:0000313" key="3">
    <source>
        <dbReference type="EMBL" id="AEW96235.1"/>
    </source>
</evidence>
<evidence type="ECO:0000259" key="2">
    <source>
        <dbReference type="Pfam" id="PF07811"/>
    </source>
</evidence>
<accession>F8K2E3</accession>
<dbReference type="InterPro" id="IPR012495">
    <property type="entry name" value="TadE-like_dom"/>
</dbReference>
<sequence>MTGEDRTAPRTTARRTPRDSGQISVELLGIAPLILLVLLLVWQFVLVGYTWTLAGEAADRAARVAAVGGDAEGAAREALPGAWARGARVGVGGDGELVRADVAVPVPVLLPGLGALFTVHGTAGAARERP</sequence>
<dbReference type="EMBL" id="CP003219">
    <property type="protein sequence ID" value="AEW96235.1"/>
    <property type="molecule type" value="Genomic_DNA"/>
</dbReference>
<feature type="transmembrane region" description="Helical" evidence="1">
    <location>
        <begin position="27"/>
        <end position="51"/>
    </location>
</feature>
<dbReference type="STRING" id="1003195.SCATT_38640"/>
<dbReference type="HOGENOM" id="CLU_151994_0_0_11"/>
<organism evidence="3 4">
    <name type="scientific">Streptantibioticus cattleyicolor (strain ATCC 35852 / DSM 46488 / JCM 4925 / NBRC 14057 / NRRL 8057)</name>
    <name type="common">Streptomyces cattleya</name>
    <dbReference type="NCBI Taxonomy" id="1003195"/>
    <lineage>
        <taxon>Bacteria</taxon>
        <taxon>Bacillati</taxon>
        <taxon>Actinomycetota</taxon>
        <taxon>Actinomycetes</taxon>
        <taxon>Kitasatosporales</taxon>
        <taxon>Streptomycetaceae</taxon>
        <taxon>Streptantibioticus</taxon>
    </lineage>
</organism>
<dbReference type="AlphaFoldDB" id="F8K2E3"/>
<name>F8K2E3_STREN</name>
<reference evidence="4" key="1">
    <citation type="submission" date="2011-12" db="EMBL/GenBank/DDBJ databases">
        <title>Complete genome sequence of Streptomyces cattleya strain DSM 46488.</title>
        <authorList>
            <person name="Ou H.-Y."/>
            <person name="Li P."/>
            <person name="Zhao C."/>
            <person name="O'Hagan D."/>
            <person name="Deng Z."/>
        </authorList>
    </citation>
    <scope>NUCLEOTIDE SEQUENCE [LARGE SCALE GENOMIC DNA]</scope>
    <source>
        <strain evidence="4">ATCC 35852 / DSM 46488 / JCM 4925 / NBRC 14057 / NRRL 8057</strain>
    </source>
</reference>
<dbReference type="RefSeq" id="WP_014144593.1">
    <property type="nucleotide sequence ID" value="NC_016111.1"/>
</dbReference>
<keyword evidence="1" id="KW-0472">Membrane</keyword>
<accession>G8WR78</accession>
<keyword evidence="1" id="KW-0812">Transmembrane</keyword>
<dbReference type="Proteomes" id="UP000007842">
    <property type="component" value="Chromosome"/>
</dbReference>
<dbReference type="Pfam" id="PF07811">
    <property type="entry name" value="TadE"/>
    <property type="match status" value="1"/>
</dbReference>
<dbReference type="KEGG" id="scy:SCATT_38640"/>
<dbReference type="eggNOG" id="COG4963">
    <property type="taxonomic scope" value="Bacteria"/>
</dbReference>
<dbReference type="KEGG" id="sct:SCAT_3878"/>
<feature type="domain" description="TadE-like" evidence="2">
    <location>
        <begin position="21"/>
        <end position="63"/>
    </location>
</feature>
<keyword evidence="1" id="KW-1133">Transmembrane helix</keyword>
<evidence type="ECO:0000256" key="1">
    <source>
        <dbReference type="SAM" id="Phobius"/>
    </source>
</evidence>
<proteinExistence type="predicted"/>
<evidence type="ECO:0000313" key="4">
    <source>
        <dbReference type="Proteomes" id="UP000007842"/>
    </source>
</evidence>